<evidence type="ECO:0000256" key="1">
    <source>
        <dbReference type="ARBA" id="ARBA00004141"/>
    </source>
</evidence>
<evidence type="ECO:0000256" key="3">
    <source>
        <dbReference type="ARBA" id="ARBA00022692"/>
    </source>
</evidence>
<name>A0A2G9U1R3_TELCI</name>
<dbReference type="EMBL" id="KZ350111">
    <property type="protein sequence ID" value="PIO64216.1"/>
    <property type="molecule type" value="Genomic_DNA"/>
</dbReference>
<dbReference type="PANTHER" id="PTHR22945">
    <property type="entry name" value="SERPENTINE RECEPTOR, CLASS D DELTA"/>
    <property type="match status" value="1"/>
</dbReference>
<evidence type="ECO:0000256" key="6">
    <source>
        <dbReference type="SAM" id="Phobius"/>
    </source>
</evidence>
<proteinExistence type="inferred from homology"/>
<evidence type="ECO:0008006" key="9">
    <source>
        <dbReference type="Google" id="ProtNLM"/>
    </source>
</evidence>
<evidence type="ECO:0000256" key="2">
    <source>
        <dbReference type="ARBA" id="ARBA00009166"/>
    </source>
</evidence>
<dbReference type="InterPro" id="IPR019421">
    <property type="entry name" value="7TM_GPCR_serpentine_rcpt_Srd"/>
</dbReference>
<evidence type="ECO:0000256" key="5">
    <source>
        <dbReference type="ARBA" id="ARBA00023136"/>
    </source>
</evidence>
<dbReference type="AlphaFoldDB" id="A0A2G9U1R3"/>
<sequence>MIANGILTFLVLKKTPKQISIYSILILNIAICDFAAGAAALFVQQRIIASGFGMFFVSYGPCTYSGTLSCFIG</sequence>
<keyword evidence="3 6" id="KW-0812">Transmembrane</keyword>
<comment type="subcellular location">
    <subcellularLocation>
        <location evidence="1">Membrane</location>
        <topology evidence="1">Multi-pass membrane protein</topology>
    </subcellularLocation>
</comment>
<evidence type="ECO:0000256" key="4">
    <source>
        <dbReference type="ARBA" id="ARBA00022989"/>
    </source>
</evidence>
<dbReference type="InterPro" id="IPR050920">
    <property type="entry name" value="Nematode_rcpt-like_delta"/>
</dbReference>
<keyword evidence="5 6" id="KW-0472">Membrane</keyword>
<dbReference type="Pfam" id="PF10317">
    <property type="entry name" value="7TM_GPCR_Srd"/>
    <property type="match status" value="1"/>
</dbReference>
<comment type="similarity">
    <text evidence="2">Belongs to the nematode receptor-like protein srd family.</text>
</comment>
<evidence type="ECO:0000313" key="7">
    <source>
        <dbReference type="EMBL" id="PIO64216.1"/>
    </source>
</evidence>
<dbReference type="GO" id="GO:0016020">
    <property type="term" value="C:membrane"/>
    <property type="evidence" value="ECO:0007669"/>
    <property type="project" value="UniProtKB-SubCell"/>
</dbReference>
<accession>A0A2G9U1R3</accession>
<dbReference type="OrthoDB" id="5873989at2759"/>
<evidence type="ECO:0000313" key="8">
    <source>
        <dbReference type="Proteomes" id="UP000230423"/>
    </source>
</evidence>
<reference evidence="7 8" key="1">
    <citation type="submission" date="2015-09" db="EMBL/GenBank/DDBJ databases">
        <title>Draft genome of the parasitic nematode Teladorsagia circumcincta isolate WARC Sus (inbred).</title>
        <authorList>
            <person name="Mitreva M."/>
        </authorList>
    </citation>
    <scope>NUCLEOTIDE SEQUENCE [LARGE SCALE GENOMIC DNA]</scope>
    <source>
        <strain evidence="7 8">S</strain>
    </source>
</reference>
<dbReference type="Proteomes" id="UP000230423">
    <property type="component" value="Unassembled WGS sequence"/>
</dbReference>
<protein>
    <recommendedName>
        <fullName evidence="9">G-protein coupled receptors family 1 profile domain-containing protein</fullName>
    </recommendedName>
</protein>
<dbReference type="PANTHER" id="PTHR22945:SF40">
    <property type="entry name" value="SERPENTINE RECEPTOR, CLASS D (DELTA)-RELATED"/>
    <property type="match status" value="1"/>
</dbReference>
<feature type="transmembrane region" description="Helical" evidence="6">
    <location>
        <begin position="20"/>
        <end position="43"/>
    </location>
</feature>
<keyword evidence="8" id="KW-1185">Reference proteome</keyword>
<gene>
    <name evidence="7" type="ORF">TELCIR_14164</name>
</gene>
<organism evidence="7 8">
    <name type="scientific">Teladorsagia circumcincta</name>
    <name type="common">Brown stomach worm</name>
    <name type="synonym">Ostertagia circumcincta</name>
    <dbReference type="NCBI Taxonomy" id="45464"/>
    <lineage>
        <taxon>Eukaryota</taxon>
        <taxon>Metazoa</taxon>
        <taxon>Ecdysozoa</taxon>
        <taxon>Nematoda</taxon>
        <taxon>Chromadorea</taxon>
        <taxon>Rhabditida</taxon>
        <taxon>Rhabditina</taxon>
        <taxon>Rhabditomorpha</taxon>
        <taxon>Strongyloidea</taxon>
        <taxon>Trichostrongylidae</taxon>
        <taxon>Teladorsagia</taxon>
    </lineage>
</organism>
<keyword evidence="4 6" id="KW-1133">Transmembrane helix</keyword>